<dbReference type="SMART" id="SM00299">
    <property type="entry name" value="CLH"/>
    <property type="match status" value="2"/>
</dbReference>
<evidence type="ECO:0000313" key="2">
    <source>
        <dbReference type="EMBL" id="KAJ3630095.1"/>
    </source>
</evidence>
<keyword evidence="3" id="KW-1185">Reference proteome</keyword>
<dbReference type="InterPro" id="IPR011990">
    <property type="entry name" value="TPR-like_helical_dom_sf"/>
</dbReference>
<dbReference type="GO" id="GO:0032051">
    <property type="term" value="F:clathrin light chain binding"/>
    <property type="evidence" value="ECO:0007669"/>
    <property type="project" value="TreeGrafter"/>
</dbReference>
<feature type="repeat" description="CHCR" evidence="1">
    <location>
        <begin position="1"/>
        <end position="121"/>
    </location>
</feature>
<dbReference type="GO" id="GO:0006898">
    <property type="term" value="P:receptor-mediated endocytosis"/>
    <property type="evidence" value="ECO:0007669"/>
    <property type="project" value="TreeGrafter"/>
</dbReference>
<dbReference type="Gene3D" id="1.25.40.730">
    <property type="match status" value="1"/>
</dbReference>
<dbReference type="PROSITE" id="PS50236">
    <property type="entry name" value="CHCR"/>
    <property type="match status" value="2"/>
</dbReference>
<accession>A0AA38HKK5</accession>
<dbReference type="SUPFAM" id="SSF48371">
    <property type="entry name" value="ARM repeat"/>
    <property type="match status" value="1"/>
</dbReference>
<evidence type="ECO:0008006" key="4">
    <source>
        <dbReference type="Google" id="ProtNLM"/>
    </source>
</evidence>
<name>A0AA38HKK5_9CUCU</name>
<protein>
    <recommendedName>
        <fullName evidence="4">Clathrin heavy chain</fullName>
    </recommendedName>
</protein>
<feature type="repeat" description="CHCR" evidence="1">
    <location>
        <begin position="124"/>
        <end position="267"/>
    </location>
</feature>
<dbReference type="Proteomes" id="UP001168821">
    <property type="component" value="Unassembled WGS sequence"/>
</dbReference>
<gene>
    <name evidence="2" type="ORF">Zmor_027074</name>
</gene>
<evidence type="ECO:0000313" key="3">
    <source>
        <dbReference type="Proteomes" id="UP001168821"/>
    </source>
</evidence>
<dbReference type="Gene3D" id="1.25.40.10">
    <property type="entry name" value="Tetratricopeptide repeat domain"/>
    <property type="match status" value="1"/>
</dbReference>
<dbReference type="GO" id="GO:0016050">
    <property type="term" value="P:vesicle organization"/>
    <property type="evidence" value="ECO:0007669"/>
    <property type="project" value="UniProtKB-ARBA"/>
</dbReference>
<sequence>MPAENNTLLTRTCPQGMFTELAVLYAFHAPERLLSYLSMFWSRVNLPKVLRATERAHLWKELAFLYVKYADWDNAARLAMAHPTEAWKHSEFKEIISKVGASELYYKALQFYIDYAPTLLSELMNAILSKIDHVRAVKFFQKTESLALVKNYLVSVQDRNIEAVNEVIHTMYIDEENPDMLRLSTEKYDNFDKIALAKKLENHEQLEFRRIAAFLYKSAKRWDLALTLCKSDSLLSDAIEYTAELANPESAEDLLKYFIEQKNYVCYAACLYTCFHVLRPDVVLEYAWRHQLMDYTMPYLIQIMKNYGDKVHELSAFHQTKLAEERRAEKVPQPLLLDNDRLMITHGPVNGSGINVNDAAAGSFLSTGLPVKAWDAK</sequence>
<proteinExistence type="predicted"/>
<organism evidence="2 3">
    <name type="scientific">Zophobas morio</name>
    <dbReference type="NCBI Taxonomy" id="2755281"/>
    <lineage>
        <taxon>Eukaryota</taxon>
        <taxon>Metazoa</taxon>
        <taxon>Ecdysozoa</taxon>
        <taxon>Arthropoda</taxon>
        <taxon>Hexapoda</taxon>
        <taxon>Insecta</taxon>
        <taxon>Pterygota</taxon>
        <taxon>Neoptera</taxon>
        <taxon>Endopterygota</taxon>
        <taxon>Coleoptera</taxon>
        <taxon>Polyphaga</taxon>
        <taxon>Cucujiformia</taxon>
        <taxon>Tenebrionidae</taxon>
        <taxon>Zophobas</taxon>
    </lineage>
</organism>
<dbReference type="Pfam" id="PF00637">
    <property type="entry name" value="Clathrin"/>
    <property type="match status" value="2"/>
</dbReference>
<dbReference type="InterPro" id="IPR016024">
    <property type="entry name" value="ARM-type_fold"/>
</dbReference>
<dbReference type="InterPro" id="IPR055358">
    <property type="entry name" value="CHCR"/>
</dbReference>
<dbReference type="InterPro" id="IPR000547">
    <property type="entry name" value="Clathrin_H-chain/VPS_repeat"/>
</dbReference>
<evidence type="ECO:0000256" key="1">
    <source>
        <dbReference type="PROSITE-ProRule" id="PRU01006"/>
    </source>
</evidence>
<dbReference type="PANTHER" id="PTHR10292:SF1">
    <property type="entry name" value="CLATHRIN HEAVY CHAIN"/>
    <property type="match status" value="1"/>
</dbReference>
<dbReference type="GO" id="GO:0071439">
    <property type="term" value="C:clathrin complex"/>
    <property type="evidence" value="ECO:0007669"/>
    <property type="project" value="TreeGrafter"/>
</dbReference>
<dbReference type="PANTHER" id="PTHR10292">
    <property type="entry name" value="CLATHRIN HEAVY CHAIN RELATED"/>
    <property type="match status" value="1"/>
</dbReference>
<dbReference type="GO" id="GO:0006886">
    <property type="term" value="P:intracellular protein transport"/>
    <property type="evidence" value="ECO:0007669"/>
    <property type="project" value="UniProtKB-UniRule"/>
</dbReference>
<dbReference type="AlphaFoldDB" id="A0AA38HKK5"/>
<dbReference type="EMBL" id="JALNTZ010000835">
    <property type="protein sequence ID" value="KAJ3630095.1"/>
    <property type="molecule type" value="Genomic_DNA"/>
</dbReference>
<comment type="caution">
    <text evidence="2">The sequence shown here is derived from an EMBL/GenBank/DDBJ whole genome shotgun (WGS) entry which is preliminary data.</text>
</comment>
<reference evidence="2" key="1">
    <citation type="journal article" date="2023" name="G3 (Bethesda)">
        <title>Whole genome assemblies of Zophobas morio and Tenebrio molitor.</title>
        <authorList>
            <person name="Kaur S."/>
            <person name="Stinson S.A."/>
            <person name="diCenzo G.C."/>
        </authorList>
    </citation>
    <scope>NUCLEOTIDE SEQUENCE</scope>
    <source>
        <strain evidence="2">QUZm001</strain>
    </source>
</reference>